<organism evidence="3 4">
    <name type="scientific">Paractinoplanes ferrugineus</name>
    <dbReference type="NCBI Taxonomy" id="113564"/>
    <lineage>
        <taxon>Bacteria</taxon>
        <taxon>Bacillati</taxon>
        <taxon>Actinomycetota</taxon>
        <taxon>Actinomycetes</taxon>
        <taxon>Micromonosporales</taxon>
        <taxon>Micromonosporaceae</taxon>
        <taxon>Paractinoplanes</taxon>
    </lineage>
</organism>
<proteinExistence type="predicted"/>
<evidence type="ECO:0000313" key="4">
    <source>
        <dbReference type="Proteomes" id="UP000598174"/>
    </source>
</evidence>
<gene>
    <name evidence="3" type="ORF">Afe05nite_66810</name>
</gene>
<dbReference type="RefSeq" id="WP_203821232.1">
    <property type="nucleotide sequence ID" value="NZ_BAAABP010000009.1"/>
</dbReference>
<feature type="region of interest" description="Disordered" evidence="1">
    <location>
        <begin position="1"/>
        <end position="22"/>
    </location>
</feature>
<keyword evidence="2" id="KW-0472">Membrane</keyword>
<dbReference type="Proteomes" id="UP000598174">
    <property type="component" value="Unassembled WGS sequence"/>
</dbReference>
<dbReference type="EMBL" id="BOMM01000059">
    <property type="protein sequence ID" value="GIE14841.1"/>
    <property type="molecule type" value="Genomic_DNA"/>
</dbReference>
<dbReference type="AlphaFoldDB" id="A0A919JCV8"/>
<protein>
    <submittedName>
        <fullName evidence="3">Uncharacterized protein</fullName>
    </submittedName>
</protein>
<keyword evidence="2" id="KW-0812">Transmembrane</keyword>
<keyword evidence="4" id="KW-1185">Reference proteome</keyword>
<name>A0A919JCV8_9ACTN</name>
<evidence type="ECO:0000256" key="2">
    <source>
        <dbReference type="SAM" id="Phobius"/>
    </source>
</evidence>
<accession>A0A919JCV8</accession>
<reference evidence="3" key="1">
    <citation type="submission" date="2021-01" db="EMBL/GenBank/DDBJ databases">
        <title>Whole genome shotgun sequence of Actinoplanes ferrugineus NBRC 15555.</title>
        <authorList>
            <person name="Komaki H."/>
            <person name="Tamura T."/>
        </authorList>
    </citation>
    <scope>NUCLEOTIDE SEQUENCE</scope>
    <source>
        <strain evidence="3">NBRC 15555</strain>
    </source>
</reference>
<evidence type="ECO:0000256" key="1">
    <source>
        <dbReference type="SAM" id="MobiDB-lite"/>
    </source>
</evidence>
<evidence type="ECO:0000313" key="3">
    <source>
        <dbReference type="EMBL" id="GIE14841.1"/>
    </source>
</evidence>
<feature type="transmembrane region" description="Helical" evidence="2">
    <location>
        <begin position="49"/>
        <end position="71"/>
    </location>
</feature>
<comment type="caution">
    <text evidence="3">The sequence shown here is derived from an EMBL/GenBank/DDBJ whole genome shotgun (WGS) entry which is preliminary data.</text>
</comment>
<sequence length="254" mass="26445">MDHDLNRLATLDPAAGREPTAAQWSRARAGLERTMRTPAAVRRPVARRLATGLAVACVLAAGAAIGVPALLPDGDAAYASWTAVPRGVPGPESLAAARECARSWDDGGRGTPGEIVLAERRGVTVLLIMWLRDGPLIICSSLGTGHPAGAERLSGDRGEEPPRPANGRVTLDGGLGATGSGSRWYSQAAGRVAADVTGVDIALPDGRTVRASVRDGWWVAWWPGAEGGRTDAIRIVAHTGAGARPYRPDELFAD</sequence>
<keyword evidence="2" id="KW-1133">Transmembrane helix</keyword>